<evidence type="ECO:0000313" key="9">
    <source>
        <dbReference type="EMBL" id="QDQ42326.1"/>
    </source>
</evidence>
<feature type="transmembrane region" description="Helical" evidence="7">
    <location>
        <begin position="112"/>
        <end position="132"/>
    </location>
</feature>
<dbReference type="InterPro" id="IPR044772">
    <property type="entry name" value="NO3_transporter"/>
</dbReference>
<evidence type="ECO:0000256" key="6">
    <source>
        <dbReference type="ARBA" id="ARBA00023136"/>
    </source>
</evidence>
<proteinExistence type="inferred from homology"/>
<feature type="transmembrane region" description="Helical" evidence="7">
    <location>
        <begin position="256"/>
        <end position="273"/>
    </location>
</feature>
<keyword evidence="6 7" id="KW-0472">Membrane</keyword>
<dbReference type="EMBL" id="CP037899">
    <property type="protein sequence ID" value="QDQ42326.1"/>
    <property type="molecule type" value="Genomic_DNA"/>
</dbReference>
<feature type="transmembrane region" description="Helical" evidence="7">
    <location>
        <begin position="339"/>
        <end position="361"/>
    </location>
</feature>
<dbReference type="KEGG" id="mkc:kam1_1096"/>
<accession>A0A516TM63</accession>
<feature type="transmembrane region" description="Helical" evidence="7">
    <location>
        <begin position="172"/>
        <end position="194"/>
    </location>
</feature>
<dbReference type="AlphaFoldDB" id="A0A516TM63"/>
<name>A0A516TM63_9BACT</name>
<comment type="similarity">
    <text evidence="2">Belongs to the major facilitator superfamily. Nitrate/nitrite porter (TC 2.A.1.8) family.</text>
</comment>
<comment type="subcellular location">
    <subcellularLocation>
        <location evidence="1">Membrane</location>
        <topology evidence="1">Multi-pass membrane protein</topology>
    </subcellularLocation>
</comment>
<dbReference type="PROSITE" id="PS50850">
    <property type="entry name" value="MFS"/>
    <property type="match status" value="1"/>
</dbReference>
<reference evidence="10" key="1">
    <citation type="submission" date="2019-03" db="EMBL/GenBank/DDBJ databases">
        <title>Complete genome of Methylacidiphilum kamchatkense Kam1.</title>
        <authorList>
            <person name="Kruse T."/>
            <person name="Murarilal Ratnadevi C."/>
            <person name="Erikstad H.-A."/>
            <person name="Birkeland N.-K."/>
        </authorList>
    </citation>
    <scope>NUCLEOTIDE SEQUENCE [LARGE SCALE GENOMIC DNA]</scope>
    <source>
        <strain evidence="10">kam1</strain>
    </source>
</reference>
<evidence type="ECO:0000256" key="1">
    <source>
        <dbReference type="ARBA" id="ARBA00004141"/>
    </source>
</evidence>
<feature type="transmembrane region" description="Helical" evidence="7">
    <location>
        <begin position="373"/>
        <end position="393"/>
    </location>
</feature>
<dbReference type="Pfam" id="PF07690">
    <property type="entry name" value="MFS_1"/>
    <property type="match status" value="1"/>
</dbReference>
<evidence type="ECO:0000313" key="10">
    <source>
        <dbReference type="Proteomes" id="UP000315925"/>
    </source>
</evidence>
<sequence>MALMKTPFFPNIFINKQSLLTLCSSFLYFDISFAIWVILGAVGTFIADELKLTPLEKGIMVALPILSGSGLRIALGIAESGFGGKKTALIAMGVSVIPLVWGFVFAHTLKEIYLIGILLGVAGASFAVAIPMASRWFLPQHQGLVLGLAGSGNSGTLLSTLFGPMIAHRYGWHSVFGFFFLLLFIVFLFVLFFAEDAPRLQNERMTGESIIRVLCQKKTWLLSLLYSLSFGGFIGFSSYLGFFLVDEYGVEKVEAGGLQTLLIASGSLLRPLGGAIADKLGGIKVLFLLFSLGSFFAFLPSFYFPLLLELTPIFFMMGCLGLANGAIFQLVGTQTASHIGLTTGVVGAAGGIGGFLLPIFLGKIKESFGSCSFGFRLFSLCVLICGIISIILLSEGKRPFPSYPFLESLYKSKKFSFFPLLSFESKEKGEIEKRKK</sequence>
<keyword evidence="3 7" id="KW-0812">Transmembrane</keyword>
<dbReference type="GO" id="GO:0042128">
    <property type="term" value="P:nitrate assimilation"/>
    <property type="evidence" value="ECO:0007669"/>
    <property type="project" value="UniProtKB-KW"/>
</dbReference>
<dbReference type="InterPro" id="IPR036259">
    <property type="entry name" value="MFS_trans_sf"/>
</dbReference>
<feature type="transmembrane region" description="Helical" evidence="7">
    <location>
        <begin position="310"/>
        <end position="332"/>
    </location>
</feature>
<dbReference type="InterPro" id="IPR020846">
    <property type="entry name" value="MFS_dom"/>
</dbReference>
<dbReference type="InterPro" id="IPR011701">
    <property type="entry name" value="MFS"/>
</dbReference>
<evidence type="ECO:0000256" key="2">
    <source>
        <dbReference type="ARBA" id="ARBA00008432"/>
    </source>
</evidence>
<dbReference type="GO" id="GO:0016020">
    <property type="term" value="C:membrane"/>
    <property type="evidence" value="ECO:0007669"/>
    <property type="project" value="UniProtKB-SubCell"/>
</dbReference>
<evidence type="ECO:0000256" key="5">
    <source>
        <dbReference type="ARBA" id="ARBA00023063"/>
    </source>
</evidence>
<feature type="domain" description="Major facilitator superfamily (MFS) profile" evidence="8">
    <location>
        <begin position="20"/>
        <end position="397"/>
    </location>
</feature>
<dbReference type="SUPFAM" id="SSF103473">
    <property type="entry name" value="MFS general substrate transporter"/>
    <property type="match status" value="1"/>
</dbReference>
<feature type="transmembrane region" description="Helical" evidence="7">
    <location>
        <begin position="58"/>
        <end position="75"/>
    </location>
</feature>
<dbReference type="Proteomes" id="UP000315925">
    <property type="component" value="Chromosome"/>
</dbReference>
<feature type="transmembrane region" description="Helical" evidence="7">
    <location>
        <begin position="285"/>
        <end position="304"/>
    </location>
</feature>
<keyword evidence="5" id="KW-0534">Nitrate assimilation</keyword>
<feature type="transmembrane region" description="Helical" evidence="7">
    <location>
        <begin position="87"/>
        <end position="106"/>
    </location>
</feature>
<evidence type="ECO:0000256" key="4">
    <source>
        <dbReference type="ARBA" id="ARBA00022989"/>
    </source>
</evidence>
<keyword evidence="4 7" id="KW-1133">Transmembrane helix</keyword>
<dbReference type="PANTHER" id="PTHR23515">
    <property type="entry name" value="HIGH-AFFINITY NITRATE TRANSPORTER 2.3"/>
    <property type="match status" value="1"/>
</dbReference>
<gene>
    <name evidence="9" type="ORF">kam1_1096</name>
</gene>
<evidence type="ECO:0000256" key="7">
    <source>
        <dbReference type="SAM" id="Phobius"/>
    </source>
</evidence>
<feature type="transmembrane region" description="Helical" evidence="7">
    <location>
        <begin position="20"/>
        <end position="46"/>
    </location>
</feature>
<feature type="transmembrane region" description="Helical" evidence="7">
    <location>
        <begin position="220"/>
        <end position="244"/>
    </location>
</feature>
<protein>
    <submittedName>
        <fullName evidence="9">NNP family nitrate/nitrite transporter-like MFS transporter</fullName>
    </submittedName>
</protein>
<dbReference type="Gene3D" id="1.20.1250.20">
    <property type="entry name" value="MFS general substrate transporter like domains"/>
    <property type="match status" value="1"/>
</dbReference>
<evidence type="ECO:0000259" key="8">
    <source>
        <dbReference type="PROSITE" id="PS50850"/>
    </source>
</evidence>
<evidence type="ECO:0000256" key="3">
    <source>
        <dbReference type="ARBA" id="ARBA00022692"/>
    </source>
</evidence>
<organism evidence="9 10">
    <name type="scientific">Methylacidiphilum kamchatkense Kam1</name>
    <dbReference type="NCBI Taxonomy" id="1202785"/>
    <lineage>
        <taxon>Bacteria</taxon>
        <taxon>Pseudomonadati</taxon>
        <taxon>Verrucomicrobiota</taxon>
        <taxon>Methylacidiphilae</taxon>
        <taxon>Methylacidiphilales</taxon>
        <taxon>Methylacidiphilaceae</taxon>
        <taxon>Methylacidiphilum (ex Ratnadevi et al. 2023)</taxon>
    </lineage>
</organism>
<dbReference type="GO" id="GO:0015112">
    <property type="term" value="F:nitrate transmembrane transporter activity"/>
    <property type="evidence" value="ECO:0007669"/>
    <property type="project" value="InterPro"/>
</dbReference>